<name>A0A543JJE6_9PSEU</name>
<keyword evidence="4" id="KW-0460">Magnesium</keyword>
<evidence type="ECO:0000256" key="1">
    <source>
        <dbReference type="ARBA" id="ARBA00022722"/>
    </source>
</evidence>
<keyword evidence="8" id="KW-1185">Reference proteome</keyword>
<evidence type="ECO:0000259" key="6">
    <source>
        <dbReference type="Pfam" id="PF26343"/>
    </source>
</evidence>
<keyword evidence="2" id="KW-0479">Metal-binding</keyword>
<dbReference type="GO" id="GO:0004518">
    <property type="term" value="F:nuclease activity"/>
    <property type="evidence" value="ECO:0007669"/>
    <property type="project" value="UniProtKB-KW"/>
</dbReference>
<protein>
    <submittedName>
        <fullName evidence="7">PIN domain-containing protein</fullName>
    </submittedName>
</protein>
<reference evidence="7 8" key="1">
    <citation type="submission" date="2019-06" db="EMBL/GenBank/DDBJ databases">
        <title>Sequencing the genomes of 1000 actinobacteria strains.</title>
        <authorList>
            <person name="Klenk H.-P."/>
        </authorList>
    </citation>
    <scope>NUCLEOTIDE SEQUENCE [LARGE SCALE GENOMIC DNA]</scope>
    <source>
        <strain evidence="7 8">DSM 45456</strain>
    </source>
</reference>
<evidence type="ECO:0000313" key="8">
    <source>
        <dbReference type="Proteomes" id="UP000316628"/>
    </source>
</evidence>
<dbReference type="OrthoDB" id="113459at2"/>
<dbReference type="GO" id="GO:0016787">
    <property type="term" value="F:hydrolase activity"/>
    <property type="evidence" value="ECO:0007669"/>
    <property type="project" value="UniProtKB-KW"/>
</dbReference>
<gene>
    <name evidence="7" type="ORF">FHX81_5292</name>
</gene>
<proteinExistence type="predicted"/>
<dbReference type="Proteomes" id="UP000316628">
    <property type="component" value="Unassembled WGS sequence"/>
</dbReference>
<dbReference type="InterPro" id="IPR002716">
    <property type="entry name" value="PIN_dom"/>
</dbReference>
<evidence type="ECO:0000256" key="2">
    <source>
        <dbReference type="ARBA" id="ARBA00022723"/>
    </source>
</evidence>
<dbReference type="Pfam" id="PF26343">
    <property type="entry name" value="VapC50_C"/>
    <property type="match status" value="1"/>
</dbReference>
<accession>A0A543JJE6</accession>
<dbReference type="InterPro" id="IPR058652">
    <property type="entry name" value="VapC50_C"/>
</dbReference>
<organism evidence="7 8">
    <name type="scientific">Saccharothrix saharensis</name>
    <dbReference type="NCBI Taxonomy" id="571190"/>
    <lineage>
        <taxon>Bacteria</taxon>
        <taxon>Bacillati</taxon>
        <taxon>Actinomycetota</taxon>
        <taxon>Actinomycetes</taxon>
        <taxon>Pseudonocardiales</taxon>
        <taxon>Pseudonocardiaceae</taxon>
        <taxon>Saccharothrix</taxon>
    </lineage>
</organism>
<keyword evidence="1" id="KW-0540">Nuclease</keyword>
<dbReference type="GO" id="GO:0046872">
    <property type="term" value="F:metal ion binding"/>
    <property type="evidence" value="ECO:0007669"/>
    <property type="project" value="UniProtKB-KW"/>
</dbReference>
<keyword evidence="3" id="KW-0378">Hydrolase</keyword>
<evidence type="ECO:0000256" key="4">
    <source>
        <dbReference type="ARBA" id="ARBA00022842"/>
    </source>
</evidence>
<dbReference type="EMBL" id="VFPP01000001">
    <property type="protein sequence ID" value="TQM82881.1"/>
    <property type="molecule type" value="Genomic_DNA"/>
</dbReference>
<evidence type="ECO:0000256" key="3">
    <source>
        <dbReference type="ARBA" id="ARBA00022801"/>
    </source>
</evidence>
<sequence length="183" mass="20323">MAFVVVYDACALYGNTLRNLLIRVARARLVQAKWTERILDEVDRSLAEKRGIPEDKRRRLRELINGSVADCLVEGYEPLIDGLALPDPDDRHVLAAAIKVGAQVIVTANLSDFPPDYLGQWDVEAKSPDDFVLDLIGINDRVVYSCVQQIVDERVNPPETIDDVLGQLERSGLIESTAALRLG</sequence>
<evidence type="ECO:0000313" key="7">
    <source>
        <dbReference type="EMBL" id="TQM82881.1"/>
    </source>
</evidence>
<comment type="caution">
    <text evidence="7">The sequence shown here is derived from an EMBL/GenBank/DDBJ whole genome shotgun (WGS) entry which is preliminary data.</text>
</comment>
<feature type="domain" description="PIN" evidence="5">
    <location>
        <begin position="8"/>
        <end position="110"/>
    </location>
</feature>
<dbReference type="Pfam" id="PF13470">
    <property type="entry name" value="PIN_3"/>
    <property type="match status" value="1"/>
</dbReference>
<dbReference type="AlphaFoldDB" id="A0A543JJE6"/>
<feature type="domain" description="VapC50 C-terminal" evidence="6">
    <location>
        <begin position="128"/>
        <end position="181"/>
    </location>
</feature>
<evidence type="ECO:0000259" key="5">
    <source>
        <dbReference type="Pfam" id="PF13470"/>
    </source>
</evidence>